<gene>
    <name evidence="2" type="ORF">NC653_012840</name>
</gene>
<dbReference type="EMBL" id="JAQIZT010000005">
    <property type="protein sequence ID" value="KAJ6996077.1"/>
    <property type="molecule type" value="Genomic_DNA"/>
</dbReference>
<dbReference type="Proteomes" id="UP001164929">
    <property type="component" value="Chromosome 5"/>
</dbReference>
<name>A0AAD6W1X6_9ROSI</name>
<evidence type="ECO:0000313" key="3">
    <source>
        <dbReference type="Proteomes" id="UP001164929"/>
    </source>
</evidence>
<protein>
    <submittedName>
        <fullName evidence="2">Uncharacterized protein</fullName>
    </submittedName>
</protein>
<feature type="region of interest" description="Disordered" evidence="1">
    <location>
        <begin position="37"/>
        <end position="65"/>
    </location>
</feature>
<proteinExistence type="predicted"/>
<feature type="compositionally biased region" description="Polar residues" evidence="1">
    <location>
        <begin position="47"/>
        <end position="65"/>
    </location>
</feature>
<reference evidence="2" key="1">
    <citation type="journal article" date="2023" name="Mol. Ecol. Resour.">
        <title>Chromosome-level genome assembly of a triploid poplar Populus alba 'Berolinensis'.</title>
        <authorList>
            <person name="Chen S."/>
            <person name="Yu Y."/>
            <person name="Wang X."/>
            <person name="Wang S."/>
            <person name="Zhang T."/>
            <person name="Zhou Y."/>
            <person name="He R."/>
            <person name="Meng N."/>
            <person name="Wang Y."/>
            <person name="Liu W."/>
            <person name="Liu Z."/>
            <person name="Liu J."/>
            <person name="Guo Q."/>
            <person name="Huang H."/>
            <person name="Sederoff R.R."/>
            <person name="Wang G."/>
            <person name="Qu G."/>
            <person name="Chen S."/>
        </authorList>
    </citation>
    <scope>NUCLEOTIDE SEQUENCE</scope>
    <source>
        <strain evidence="2">SC-2020</strain>
    </source>
</reference>
<comment type="caution">
    <text evidence="2">The sequence shown here is derived from an EMBL/GenBank/DDBJ whole genome shotgun (WGS) entry which is preliminary data.</text>
</comment>
<accession>A0AAD6W1X6</accession>
<keyword evidence="3" id="KW-1185">Reference proteome</keyword>
<evidence type="ECO:0000313" key="2">
    <source>
        <dbReference type="EMBL" id="KAJ6996077.1"/>
    </source>
</evidence>
<evidence type="ECO:0000256" key="1">
    <source>
        <dbReference type="SAM" id="MobiDB-lite"/>
    </source>
</evidence>
<sequence length="65" mass="6849">MVQEVSTSACPVYPSLCLSFRETKVMEGDGIEEGLESATGPLLLGEKSTSNTKPAISTPSLLFLS</sequence>
<dbReference type="AlphaFoldDB" id="A0AAD6W1X6"/>
<organism evidence="2 3">
    <name type="scientific">Populus alba x Populus x berolinensis</name>
    <dbReference type="NCBI Taxonomy" id="444605"/>
    <lineage>
        <taxon>Eukaryota</taxon>
        <taxon>Viridiplantae</taxon>
        <taxon>Streptophyta</taxon>
        <taxon>Embryophyta</taxon>
        <taxon>Tracheophyta</taxon>
        <taxon>Spermatophyta</taxon>
        <taxon>Magnoliopsida</taxon>
        <taxon>eudicotyledons</taxon>
        <taxon>Gunneridae</taxon>
        <taxon>Pentapetalae</taxon>
        <taxon>rosids</taxon>
        <taxon>fabids</taxon>
        <taxon>Malpighiales</taxon>
        <taxon>Salicaceae</taxon>
        <taxon>Saliceae</taxon>
        <taxon>Populus</taxon>
    </lineage>
</organism>